<dbReference type="RefSeq" id="WP_019958551.1">
    <property type="nucleotide sequence ID" value="NZ_CP091512.1"/>
</dbReference>
<evidence type="ECO:0000256" key="3">
    <source>
        <dbReference type="ARBA" id="ARBA00022989"/>
    </source>
</evidence>
<name>A0ABY4EAT4_VITST</name>
<evidence type="ECO:0000313" key="6">
    <source>
        <dbReference type="EMBL" id="UOO92406.1"/>
    </source>
</evidence>
<comment type="subcellular location">
    <subcellularLocation>
        <location evidence="5">Cell membrane</location>
        <topology evidence="5">Multi-pass membrane protein</topology>
    </subcellularLocation>
</comment>
<feature type="transmembrane region" description="Helical" evidence="5">
    <location>
        <begin position="7"/>
        <end position="26"/>
    </location>
</feature>
<keyword evidence="3 5" id="KW-1133">Transmembrane helix</keyword>
<protein>
    <submittedName>
        <fullName evidence="6">YnfA family protein</fullName>
    </submittedName>
</protein>
<gene>
    <name evidence="6" type="ORF">LVJ81_12510</name>
</gene>
<keyword evidence="1 5" id="KW-1003">Cell membrane</keyword>
<dbReference type="PANTHER" id="PTHR36116:SF1">
    <property type="entry name" value="UPF0060 MEMBRANE PROTEIN YNFA"/>
    <property type="match status" value="1"/>
</dbReference>
<dbReference type="InterPro" id="IPR037185">
    <property type="entry name" value="EmrE-like"/>
</dbReference>
<feature type="transmembrane region" description="Helical" evidence="5">
    <location>
        <begin position="59"/>
        <end position="76"/>
    </location>
</feature>
<keyword evidence="2 5" id="KW-0812">Transmembrane</keyword>
<reference evidence="6" key="2">
    <citation type="journal article" date="2022" name="Res Sq">
        <title>Evolution of multicellular longitudinally dividing oral cavity symbionts (Neisseriaceae).</title>
        <authorList>
            <person name="Nyongesa S."/>
            <person name="Weber P."/>
            <person name="Bernet E."/>
            <person name="Pullido F."/>
            <person name="Nieckarz M."/>
            <person name="Delaby M."/>
            <person name="Nieves C."/>
            <person name="Viehboeck T."/>
            <person name="Krause N."/>
            <person name="Rivera-Millot A."/>
            <person name="Nakamura A."/>
            <person name="Vischer N."/>
            <person name="VanNieuwenhze M."/>
            <person name="Brun Y."/>
            <person name="Cava F."/>
            <person name="Bulgheresi S."/>
            <person name="Veyrier F."/>
        </authorList>
    </citation>
    <scope>NUCLEOTIDE SEQUENCE</scope>
    <source>
        <strain evidence="6">SAG 1488-6</strain>
    </source>
</reference>
<dbReference type="Proteomes" id="UP000832034">
    <property type="component" value="Chromosome"/>
</dbReference>
<evidence type="ECO:0000256" key="1">
    <source>
        <dbReference type="ARBA" id="ARBA00022475"/>
    </source>
</evidence>
<dbReference type="EMBL" id="CP091512">
    <property type="protein sequence ID" value="UOO92406.1"/>
    <property type="molecule type" value="Genomic_DNA"/>
</dbReference>
<keyword evidence="4 5" id="KW-0472">Membrane</keyword>
<dbReference type="PANTHER" id="PTHR36116">
    <property type="entry name" value="UPF0060 MEMBRANE PROTEIN YNFA"/>
    <property type="match status" value="1"/>
</dbReference>
<reference evidence="6" key="1">
    <citation type="submission" date="2021-12" db="EMBL/GenBank/DDBJ databases">
        <authorList>
            <person name="Veyrier F.J."/>
        </authorList>
    </citation>
    <scope>NUCLEOTIDE SEQUENCE</scope>
    <source>
        <strain evidence="6">SAG 1488-6</strain>
    </source>
</reference>
<proteinExistence type="inferred from homology"/>
<feature type="transmembrane region" description="Helical" evidence="5">
    <location>
        <begin position="88"/>
        <end position="105"/>
    </location>
</feature>
<dbReference type="SUPFAM" id="SSF103481">
    <property type="entry name" value="Multidrug resistance efflux transporter EmrE"/>
    <property type="match status" value="1"/>
</dbReference>
<evidence type="ECO:0000256" key="2">
    <source>
        <dbReference type="ARBA" id="ARBA00022692"/>
    </source>
</evidence>
<evidence type="ECO:0000256" key="5">
    <source>
        <dbReference type="HAMAP-Rule" id="MF_00010"/>
    </source>
</evidence>
<evidence type="ECO:0000256" key="4">
    <source>
        <dbReference type="ARBA" id="ARBA00023136"/>
    </source>
</evidence>
<dbReference type="HAMAP" id="MF_00010">
    <property type="entry name" value="UPF0060"/>
    <property type="match status" value="1"/>
</dbReference>
<dbReference type="InterPro" id="IPR003844">
    <property type="entry name" value="UPF0060"/>
</dbReference>
<organism evidence="6 7">
    <name type="scientific">Vitreoscilla stercoraria</name>
    <dbReference type="NCBI Taxonomy" id="61"/>
    <lineage>
        <taxon>Bacteria</taxon>
        <taxon>Pseudomonadati</taxon>
        <taxon>Pseudomonadota</taxon>
        <taxon>Betaproteobacteria</taxon>
        <taxon>Neisseriales</taxon>
        <taxon>Neisseriaceae</taxon>
        <taxon>Vitreoscilla</taxon>
    </lineage>
</organism>
<keyword evidence="7" id="KW-1185">Reference proteome</keyword>
<comment type="similarity">
    <text evidence="5">Belongs to the UPF0060 family.</text>
</comment>
<evidence type="ECO:0000313" key="7">
    <source>
        <dbReference type="Proteomes" id="UP000832034"/>
    </source>
</evidence>
<feature type="transmembrane region" description="Helical" evidence="5">
    <location>
        <begin position="32"/>
        <end position="52"/>
    </location>
</feature>
<accession>A0ABY4EAT4</accession>
<dbReference type="Pfam" id="PF02694">
    <property type="entry name" value="UPF0060"/>
    <property type="match status" value="1"/>
</dbReference>
<dbReference type="NCBIfam" id="NF002586">
    <property type="entry name" value="PRK02237.1"/>
    <property type="match status" value="1"/>
</dbReference>
<sequence length="107" mass="11897">MLKTLALFFLTALMEILGCFLPYIWLRQNGSVWLLVLGAAALCAFVYLLSLHPTASGRVYAAYGGVYVISALLWLQWVDKIALQWNDWLGAGVILTGVLLIVVPWQN</sequence>